<evidence type="ECO:0000256" key="1">
    <source>
        <dbReference type="SAM" id="SignalP"/>
    </source>
</evidence>
<sequence>MPSISRAASVYFFLCPLLVALLVSLDPEPILPTQNNILNHQCCDGNGLERKEELEDNGDCGIGTPGKQKSVVWRKLVLGKFKVHQCGLALHSFISLKTAGRASIGIYRGSGRTAFDDSSGESLPYTIVPNGYEFSQWV</sequence>
<accession>A0AAV9ZKI1</accession>
<dbReference type="EMBL" id="JAWWNJ010000135">
    <property type="protein sequence ID" value="KAK6984704.1"/>
    <property type="molecule type" value="Genomic_DNA"/>
</dbReference>
<protein>
    <submittedName>
        <fullName evidence="2">Uncharacterized protein</fullName>
    </submittedName>
</protein>
<evidence type="ECO:0000313" key="3">
    <source>
        <dbReference type="Proteomes" id="UP001362999"/>
    </source>
</evidence>
<comment type="caution">
    <text evidence="2">The sequence shown here is derived from an EMBL/GenBank/DDBJ whole genome shotgun (WGS) entry which is preliminary data.</text>
</comment>
<gene>
    <name evidence="2" type="ORF">R3P38DRAFT_2806314</name>
</gene>
<keyword evidence="3" id="KW-1185">Reference proteome</keyword>
<proteinExistence type="predicted"/>
<evidence type="ECO:0000313" key="2">
    <source>
        <dbReference type="EMBL" id="KAK6984704.1"/>
    </source>
</evidence>
<keyword evidence="1" id="KW-0732">Signal</keyword>
<dbReference type="AlphaFoldDB" id="A0AAV9ZKI1"/>
<feature type="signal peptide" evidence="1">
    <location>
        <begin position="1"/>
        <end position="20"/>
    </location>
</feature>
<reference evidence="2 3" key="1">
    <citation type="journal article" date="2024" name="J Genomics">
        <title>Draft genome sequencing and assembly of Favolaschia claudopus CIRM-BRFM 2984 isolated from oak limbs.</title>
        <authorList>
            <person name="Navarro D."/>
            <person name="Drula E."/>
            <person name="Chaduli D."/>
            <person name="Cazenave R."/>
            <person name="Ahrendt S."/>
            <person name="Wang J."/>
            <person name="Lipzen A."/>
            <person name="Daum C."/>
            <person name="Barry K."/>
            <person name="Grigoriev I.V."/>
            <person name="Favel A."/>
            <person name="Rosso M.N."/>
            <person name="Martin F."/>
        </authorList>
    </citation>
    <scope>NUCLEOTIDE SEQUENCE [LARGE SCALE GENOMIC DNA]</scope>
    <source>
        <strain evidence="2 3">CIRM-BRFM 2984</strain>
    </source>
</reference>
<dbReference type="Proteomes" id="UP001362999">
    <property type="component" value="Unassembled WGS sequence"/>
</dbReference>
<name>A0AAV9ZKI1_9AGAR</name>
<feature type="chain" id="PRO_5043564331" evidence="1">
    <location>
        <begin position="21"/>
        <end position="138"/>
    </location>
</feature>
<organism evidence="2 3">
    <name type="scientific">Favolaschia claudopus</name>
    <dbReference type="NCBI Taxonomy" id="2862362"/>
    <lineage>
        <taxon>Eukaryota</taxon>
        <taxon>Fungi</taxon>
        <taxon>Dikarya</taxon>
        <taxon>Basidiomycota</taxon>
        <taxon>Agaricomycotina</taxon>
        <taxon>Agaricomycetes</taxon>
        <taxon>Agaricomycetidae</taxon>
        <taxon>Agaricales</taxon>
        <taxon>Marasmiineae</taxon>
        <taxon>Mycenaceae</taxon>
        <taxon>Favolaschia</taxon>
    </lineage>
</organism>